<organism evidence="2 3">
    <name type="scientific">Thermoanaerobacter siderophilus SR4</name>
    <dbReference type="NCBI Taxonomy" id="880478"/>
    <lineage>
        <taxon>Bacteria</taxon>
        <taxon>Bacillati</taxon>
        <taxon>Bacillota</taxon>
        <taxon>Clostridia</taxon>
        <taxon>Thermoanaerobacterales</taxon>
        <taxon>Thermoanaerobacteraceae</taxon>
        <taxon>Thermoanaerobacter</taxon>
    </lineage>
</organism>
<reference evidence="2 3" key="1">
    <citation type="submission" date="2012-02" db="EMBL/GenBank/DDBJ databases">
        <title>Improved High-Quality Draft sequence of Thermoanaerobacter siderophilus SR4.</title>
        <authorList>
            <consortium name="US DOE Joint Genome Institute"/>
            <person name="Lucas S."/>
            <person name="Han J."/>
            <person name="Lapidus A."/>
            <person name="Cheng J.-F."/>
            <person name="Goodwin L."/>
            <person name="Pitluck S."/>
            <person name="Peters L."/>
            <person name="Detter J.C."/>
            <person name="Han C."/>
            <person name="Tapia R."/>
            <person name="Land M."/>
            <person name="Hauser L."/>
            <person name="Kyrpides N."/>
            <person name="Ivanova N."/>
            <person name="Pagani I."/>
            <person name="Hemme C."/>
            <person name="Woyke T."/>
        </authorList>
    </citation>
    <scope>NUCLEOTIDE SEQUENCE [LARGE SCALE GENOMIC DNA]</scope>
    <source>
        <strain evidence="2 3">SR4</strain>
    </source>
</reference>
<dbReference type="CDD" id="cd00077">
    <property type="entry name" value="HDc"/>
    <property type="match status" value="1"/>
</dbReference>
<evidence type="ECO:0000313" key="2">
    <source>
        <dbReference type="EMBL" id="EIW00830.1"/>
    </source>
</evidence>
<accession>I8R5R5</accession>
<dbReference type="Pfam" id="PF01966">
    <property type="entry name" value="HD"/>
    <property type="match status" value="1"/>
</dbReference>
<evidence type="ECO:0000259" key="1">
    <source>
        <dbReference type="Pfam" id="PF01966"/>
    </source>
</evidence>
<dbReference type="RefSeq" id="WP_006570216.1">
    <property type="nucleotide sequence ID" value="NZ_CM001486.1"/>
</dbReference>
<dbReference type="HOGENOM" id="CLU_124473_1_0_9"/>
<keyword evidence="3" id="KW-1185">Reference proteome</keyword>
<dbReference type="PATRIC" id="fig|880478.3.peg.353"/>
<feature type="domain" description="HD" evidence="1">
    <location>
        <begin position="50"/>
        <end position="155"/>
    </location>
</feature>
<dbReference type="Proteomes" id="UP000005110">
    <property type="component" value="Chromosome"/>
</dbReference>
<dbReference type="EMBL" id="CM001486">
    <property type="protein sequence ID" value="EIW00830.1"/>
    <property type="molecule type" value="Genomic_DNA"/>
</dbReference>
<proteinExistence type="predicted"/>
<dbReference type="InterPro" id="IPR003607">
    <property type="entry name" value="HD/PDEase_dom"/>
</dbReference>
<dbReference type="SUPFAM" id="SSF109604">
    <property type="entry name" value="HD-domain/PDEase-like"/>
    <property type="match status" value="1"/>
</dbReference>
<protein>
    <submittedName>
        <fullName evidence="2">Putative domain HDIG-containing protein</fullName>
    </submittedName>
</protein>
<dbReference type="Gene3D" id="1.10.3210.10">
    <property type="entry name" value="Hypothetical protein af1432"/>
    <property type="match status" value="1"/>
</dbReference>
<sequence length="166" mass="19997">MNRIKQYFKAKRAKIYEKDYQFLLGFLNEKELEYFNKLPVYEKRHSLDVCYYLINKYGIEDQDLLKAALFHDIGKIKAKITPERKAMAVILKKIPFLAKFLEKHIYFFKVYYNHAEYGAEICKEIGLNERIVGIVRHHHDKNLMDEDVIKLQEADEKIKDRIFLYL</sequence>
<dbReference type="InterPro" id="IPR006674">
    <property type="entry name" value="HD_domain"/>
</dbReference>
<evidence type="ECO:0000313" key="3">
    <source>
        <dbReference type="Proteomes" id="UP000005110"/>
    </source>
</evidence>
<name>I8R5R5_9THEO</name>
<dbReference type="AlphaFoldDB" id="I8R5R5"/>
<dbReference type="InterPro" id="IPR006675">
    <property type="entry name" value="HDIG_dom"/>
</dbReference>
<dbReference type="NCBIfam" id="TIGR00277">
    <property type="entry name" value="HDIG"/>
    <property type="match status" value="1"/>
</dbReference>
<gene>
    <name evidence="2" type="ORF">ThesiDRAFT1_1956</name>
</gene>